<feature type="coiled-coil region" evidence="3">
    <location>
        <begin position="27"/>
        <end position="54"/>
    </location>
</feature>
<keyword evidence="2 3" id="KW-0175">Coiled coil</keyword>
<evidence type="ECO:0000259" key="4">
    <source>
        <dbReference type="Pfam" id="PF26002"/>
    </source>
</evidence>
<dbReference type="GO" id="GO:0008233">
    <property type="term" value="F:peptidase activity"/>
    <property type="evidence" value="ECO:0007669"/>
    <property type="project" value="UniProtKB-KW"/>
</dbReference>
<organism evidence="5 6">
    <name type="scientific">Liberibacter crescens (strain BT-1)</name>
    <dbReference type="NCBI Taxonomy" id="1215343"/>
    <lineage>
        <taxon>Bacteria</taxon>
        <taxon>Pseudomonadati</taxon>
        <taxon>Pseudomonadota</taxon>
        <taxon>Alphaproteobacteria</taxon>
        <taxon>Hyphomicrobiales</taxon>
        <taxon>Rhizobiaceae</taxon>
        <taxon>Liberibacter</taxon>
    </lineage>
</organism>
<dbReference type="Proteomes" id="UP000010799">
    <property type="component" value="Chromosome"/>
</dbReference>
<accession>L0EUL4</accession>
<dbReference type="PANTHER" id="PTHR32347">
    <property type="entry name" value="EFFLUX SYSTEM COMPONENT YKNX-RELATED"/>
    <property type="match status" value="1"/>
</dbReference>
<dbReference type="SUPFAM" id="SSF56954">
    <property type="entry name" value="Outer membrane efflux proteins (OEP)"/>
    <property type="match status" value="1"/>
</dbReference>
<reference evidence="5 6" key="1">
    <citation type="journal article" date="2012" name="Stand. Genomic Sci.">
        <title>Complete genome sequence of Liberibacter crescens BT-1.</title>
        <authorList>
            <person name="Leonard M.T."/>
            <person name="Fagen J.R."/>
            <person name="Davis-Richardson A.G."/>
            <person name="Davis M.J."/>
            <person name="Triplett E.W."/>
        </authorList>
    </citation>
    <scope>NUCLEOTIDE SEQUENCE [LARGE SCALE GENOMIC DNA]</scope>
    <source>
        <strain evidence="5 6">BT-1</strain>
    </source>
</reference>
<keyword evidence="5" id="KW-0645">Protease</keyword>
<dbReference type="KEGG" id="lcc:B488_03700"/>
<dbReference type="eggNOG" id="COG0845">
    <property type="taxonomic scope" value="Bacteria"/>
</dbReference>
<evidence type="ECO:0000256" key="2">
    <source>
        <dbReference type="ARBA" id="ARBA00023054"/>
    </source>
</evidence>
<evidence type="ECO:0000313" key="6">
    <source>
        <dbReference type="Proteomes" id="UP000010799"/>
    </source>
</evidence>
<keyword evidence="5" id="KW-0378">Hydrolase</keyword>
<evidence type="ECO:0000256" key="1">
    <source>
        <dbReference type="ARBA" id="ARBA00004196"/>
    </source>
</evidence>
<dbReference type="AlphaFoldDB" id="L0EUL4"/>
<dbReference type="InterPro" id="IPR050465">
    <property type="entry name" value="UPF0194_transport"/>
</dbReference>
<dbReference type="InterPro" id="IPR058982">
    <property type="entry name" value="Beta-barrel_AprE"/>
</dbReference>
<dbReference type="GO" id="GO:0006508">
    <property type="term" value="P:proteolysis"/>
    <property type="evidence" value="ECO:0007669"/>
    <property type="project" value="UniProtKB-KW"/>
</dbReference>
<protein>
    <submittedName>
        <fullName evidence="5">Alkaline protease secretion protein AprE</fullName>
    </submittedName>
</protein>
<dbReference type="GO" id="GO:0030313">
    <property type="term" value="C:cell envelope"/>
    <property type="evidence" value="ECO:0007669"/>
    <property type="project" value="UniProtKB-SubCell"/>
</dbReference>
<dbReference type="Pfam" id="PF26002">
    <property type="entry name" value="Beta-barrel_AprE"/>
    <property type="match status" value="1"/>
</dbReference>
<dbReference type="PATRIC" id="fig|1215343.11.peg.379"/>
<proteinExistence type="predicted"/>
<evidence type="ECO:0000313" key="5">
    <source>
        <dbReference type="EMBL" id="AGA64363.1"/>
    </source>
</evidence>
<keyword evidence="6" id="KW-1185">Reference proteome</keyword>
<sequence length="358" mass="41944">MIKLDDLEIRDQIDIIKEHIANLTCHINNTYTELNLLKQEKTKIEKAISTYNNELLLPLKNYIPECKEKISNYDMLSLFELTNLKIVQMRNIFSDYRNMHSQESLSKILLESQEKDLKKMQTLFTKNLTSETNLHQQERQVHTSRMNLMDYINKQKTMLGRLNELYNEATLEVANYKKNKSHELYKNQRMLADEKSKLISLEKNLLQHTIRSPITGTVIYTNSFITTNYTQQSQLLMKLSPHTTLNYIRAKVAPHQIQNVKSGEIATIRFPTYSKLRDSNFKALIDTISPIISQDKNNYYNQNYYEVILKISDPSYDTKKTDLYNGSPAEILFSAENTTLASVIMHPITKNWPKIFER</sequence>
<evidence type="ECO:0000256" key="3">
    <source>
        <dbReference type="SAM" id="Coils"/>
    </source>
</evidence>
<dbReference type="STRING" id="1215343.B488_03700"/>
<feature type="domain" description="AprE-like beta-barrel" evidence="4">
    <location>
        <begin position="248"/>
        <end position="333"/>
    </location>
</feature>
<dbReference type="HOGENOM" id="CLU_651643_0_0_5"/>
<dbReference type="Gene3D" id="2.40.30.170">
    <property type="match status" value="1"/>
</dbReference>
<gene>
    <name evidence="5" type="ordered locus">B488_03700</name>
</gene>
<comment type="subcellular location">
    <subcellularLocation>
        <location evidence="1">Cell envelope</location>
    </subcellularLocation>
</comment>
<dbReference type="EMBL" id="CP003789">
    <property type="protein sequence ID" value="AGA64363.1"/>
    <property type="molecule type" value="Genomic_DNA"/>
</dbReference>
<name>L0EUL4_LIBCB</name>
<dbReference type="PANTHER" id="PTHR32347:SF14">
    <property type="entry name" value="EFFLUX SYSTEM COMPONENT YKNX-RELATED"/>
    <property type="match status" value="1"/>
</dbReference>